<keyword evidence="2" id="KW-1185">Reference proteome</keyword>
<accession>A0A9J6RJ90</accession>
<sequence>MSIKVNWKKDCQFNVVTEKGFELTVDADSEIAPCPTELLLSALGSCSATDVVMGLQQQGVEVQGLTNTVTYTLTEQEPRLYKSANLHFTVTAKNVSEEQIKTAADNAIQKYCHVCLMLQPAIALSYTVAMINPY</sequence>
<evidence type="ECO:0000313" key="1">
    <source>
        <dbReference type="EMBL" id="MCZ0864484.1"/>
    </source>
</evidence>
<gene>
    <name evidence="1" type="ORF">O0V09_04695</name>
</gene>
<organism evidence="1 2">
    <name type="scientific">Dasania phycosphaerae</name>
    <dbReference type="NCBI Taxonomy" id="2950436"/>
    <lineage>
        <taxon>Bacteria</taxon>
        <taxon>Pseudomonadati</taxon>
        <taxon>Pseudomonadota</taxon>
        <taxon>Gammaproteobacteria</taxon>
        <taxon>Cellvibrionales</taxon>
        <taxon>Spongiibacteraceae</taxon>
        <taxon>Dasania</taxon>
    </lineage>
</organism>
<dbReference type="InterPro" id="IPR003718">
    <property type="entry name" value="OsmC/Ohr_fam"/>
</dbReference>
<dbReference type="Proteomes" id="UP001069090">
    <property type="component" value="Unassembled WGS sequence"/>
</dbReference>
<dbReference type="PANTHER" id="PTHR34352">
    <property type="entry name" value="PROTEIN YHFA"/>
    <property type="match status" value="1"/>
</dbReference>
<dbReference type="Pfam" id="PF02566">
    <property type="entry name" value="OsmC"/>
    <property type="match status" value="1"/>
</dbReference>
<proteinExistence type="predicted"/>
<name>A0A9J6RJ90_9GAMM</name>
<dbReference type="RefSeq" id="WP_258330639.1">
    <property type="nucleotide sequence ID" value="NZ_JAPTGG010000003.1"/>
</dbReference>
<dbReference type="InterPro" id="IPR036102">
    <property type="entry name" value="OsmC/Ohrsf"/>
</dbReference>
<dbReference type="EMBL" id="JAPTGG010000003">
    <property type="protein sequence ID" value="MCZ0864484.1"/>
    <property type="molecule type" value="Genomic_DNA"/>
</dbReference>
<dbReference type="SUPFAM" id="SSF82784">
    <property type="entry name" value="OsmC-like"/>
    <property type="match status" value="1"/>
</dbReference>
<dbReference type="AlphaFoldDB" id="A0A9J6RJ90"/>
<reference evidence="1 2" key="1">
    <citation type="submission" date="2022-12" db="EMBL/GenBank/DDBJ databases">
        <title>Dasania phycosphaerae sp. nov., isolated from particulate material of the south coast of Korea.</title>
        <authorList>
            <person name="Jiang Y."/>
        </authorList>
    </citation>
    <scope>NUCLEOTIDE SEQUENCE [LARGE SCALE GENOMIC DNA]</scope>
    <source>
        <strain evidence="1 2">GY-19</strain>
    </source>
</reference>
<dbReference type="InterPro" id="IPR015946">
    <property type="entry name" value="KH_dom-like_a/b"/>
</dbReference>
<dbReference type="PANTHER" id="PTHR34352:SF1">
    <property type="entry name" value="PROTEIN YHFA"/>
    <property type="match status" value="1"/>
</dbReference>
<protein>
    <submittedName>
        <fullName evidence="1">OsmC family protein</fullName>
    </submittedName>
</protein>
<dbReference type="Gene3D" id="3.30.300.20">
    <property type="match status" value="1"/>
</dbReference>
<evidence type="ECO:0000313" key="2">
    <source>
        <dbReference type="Proteomes" id="UP001069090"/>
    </source>
</evidence>
<comment type="caution">
    <text evidence="1">The sequence shown here is derived from an EMBL/GenBank/DDBJ whole genome shotgun (WGS) entry which is preliminary data.</text>
</comment>